<gene>
    <name evidence="1" type="ORF">GCM10010422_00250</name>
</gene>
<keyword evidence="2" id="KW-1185">Reference proteome</keyword>
<reference evidence="2" key="1">
    <citation type="journal article" date="2019" name="Int. J. Syst. Evol. Microbiol.">
        <title>The Global Catalogue of Microorganisms (GCM) 10K type strain sequencing project: providing services to taxonomists for standard genome sequencing and annotation.</title>
        <authorList>
            <consortium name="The Broad Institute Genomics Platform"/>
            <consortium name="The Broad Institute Genome Sequencing Center for Infectious Disease"/>
            <person name="Wu L."/>
            <person name="Ma J."/>
        </authorList>
    </citation>
    <scope>NUCLEOTIDE SEQUENCE [LARGE SCALE GENOMIC DNA]</scope>
    <source>
        <strain evidence="2">JCM 6923</strain>
    </source>
</reference>
<proteinExistence type="predicted"/>
<accession>A0ABP5XW33</accession>
<name>A0ABP5XW33_9ACTN</name>
<protein>
    <submittedName>
        <fullName evidence="1">Uncharacterized protein</fullName>
    </submittedName>
</protein>
<dbReference type="EMBL" id="BAAATL010000001">
    <property type="protein sequence ID" value="GAA2463933.1"/>
    <property type="molecule type" value="Genomic_DNA"/>
</dbReference>
<comment type="caution">
    <text evidence="1">The sequence shown here is derived from an EMBL/GenBank/DDBJ whole genome shotgun (WGS) entry which is preliminary data.</text>
</comment>
<evidence type="ECO:0000313" key="2">
    <source>
        <dbReference type="Proteomes" id="UP001501721"/>
    </source>
</evidence>
<evidence type="ECO:0000313" key="1">
    <source>
        <dbReference type="EMBL" id="GAA2463933.1"/>
    </source>
</evidence>
<sequence length="101" mass="10319">MIAGESEKDRARAAAVAGVPQAVLGAALTGPQVCGQRIGVSVTGQVGQDGRPRGCGLEGECLSGAADADEGGPLWSWTQFHRPDTPHCGTGEPHRLGVLLF</sequence>
<dbReference type="Proteomes" id="UP001501721">
    <property type="component" value="Unassembled WGS sequence"/>
</dbReference>
<organism evidence="1 2">
    <name type="scientific">Streptomyces graminearus</name>
    <dbReference type="NCBI Taxonomy" id="284030"/>
    <lineage>
        <taxon>Bacteria</taxon>
        <taxon>Bacillati</taxon>
        <taxon>Actinomycetota</taxon>
        <taxon>Actinomycetes</taxon>
        <taxon>Kitasatosporales</taxon>
        <taxon>Streptomycetaceae</taxon>
        <taxon>Streptomyces</taxon>
    </lineage>
</organism>